<dbReference type="Pfam" id="PF06090">
    <property type="entry name" value="Ins_P5_2-kin"/>
    <property type="match status" value="2"/>
</dbReference>
<comment type="function">
    <text evidence="1">Has kinase activity and phosphorylates inositol-1,3,4,5,6-pentakisphosphate (Ins(1,3,4,5,6)P5) to produce 1,2,3,4,5,6-hexakisphosphate (InsP6), also known as phytate.</text>
</comment>
<dbReference type="GO" id="GO:0005524">
    <property type="term" value="F:ATP binding"/>
    <property type="evidence" value="ECO:0007669"/>
    <property type="project" value="UniProtKB-KW"/>
</dbReference>
<keyword evidence="12" id="KW-1185">Reference proteome</keyword>
<sequence>MAVQPQDSASKQEDSAEDCDVDGNVTIDPSQQNSASYQCSLAGDDDDDNSWIAPRDMALFKAIGSDAALKPCAGFRSQRFRRLSKTVRPVRLVGEGAANAVFEIRDSGPGADFNGLLLRVAKVPSRDSAPTYNYLFQQTFYQTSIKPLLGGYAVEQELVVLRKSGIVDYLNKLLRDIDSSRKSKFQGSFIGQSDWGFLVQDMRPTDPDECVLIEFKPKWLYQSPSAPASAVRCRQCAMELRNLLRNPDRALPESKPCPLALVNPGAPSQVNSPFRIAPQLADIGADDHFRRALEAVANHPALQQLKAQQQLHDTLGPLQAEPSNAFLIAMTLRDCTCFVQIHRSQQSLLIRMGDFDWKDPSVKFKGWRQAEQDLIDGAFYTAELILCGDSYYHPPTLCALEFAARPPREGWPHVLCIQERDEPRRRASDAETGMDMFDYEAEIAALQGRLDRYKIAATEEPLAARRRFVSSRQE</sequence>
<keyword evidence="6 9" id="KW-0547">Nucleotide-binding</keyword>
<evidence type="ECO:0000256" key="1">
    <source>
        <dbReference type="ARBA" id="ARBA00003979"/>
    </source>
</evidence>
<evidence type="ECO:0000256" key="3">
    <source>
        <dbReference type="ARBA" id="ARBA00012023"/>
    </source>
</evidence>
<evidence type="ECO:0000256" key="6">
    <source>
        <dbReference type="ARBA" id="ARBA00022741"/>
    </source>
</evidence>
<comment type="function">
    <text evidence="9">Phosphorylates Ins(1,3,4,5,6)P5 at position 2 to form Ins(1,2,3,4,5,6)P6 (InsP6 or phytate).</text>
</comment>
<dbReference type="EC" id="2.7.1.158" evidence="3 9"/>
<dbReference type="EMBL" id="LAZP02000295">
    <property type="protein sequence ID" value="PFH58401.1"/>
    <property type="molecule type" value="Genomic_DNA"/>
</dbReference>
<dbReference type="PANTHER" id="PTHR14456">
    <property type="entry name" value="INOSITOL POLYPHOSPHATE KINASE 1"/>
    <property type="match status" value="1"/>
</dbReference>
<evidence type="ECO:0000256" key="8">
    <source>
        <dbReference type="ARBA" id="ARBA00022840"/>
    </source>
</evidence>
<dbReference type="GO" id="GO:0032958">
    <property type="term" value="P:inositol phosphate biosynthetic process"/>
    <property type="evidence" value="ECO:0007669"/>
    <property type="project" value="TreeGrafter"/>
</dbReference>
<keyword evidence="5 9" id="KW-0808">Transferase</keyword>
<feature type="compositionally biased region" description="Polar residues" evidence="10">
    <location>
        <begin position="27"/>
        <end position="39"/>
    </location>
</feature>
<evidence type="ECO:0000256" key="7">
    <source>
        <dbReference type="ARBA" id="ARBA00022777"/>
    </source>
</evidence>
<proteinExistence type="inferred from homology"/>
<comment type="caution">
    <text evidence="11">The sequence shown here is derived from an EMBL/GenBank/DDBJ whole genome shotgun (WGS) entry which is preliminary data.</text>
</comment>
<evidence type="ECO:0000256" key="4">
    <source>
        <dbReference type="ARBA" id="ARBA00014846"/>
    </source>
</evidence>
<evidence type="ECO:0000256" key="10">
    <source>
        <dbReference type="SAM" id="MobiDB-lite"/>
    </source>
</evidence>
<keyword evidence="7 9" id="KW-0418">Kinase</keyword>
<comment type="domain">
    <text evidence="9">The EXKPK motif is conserved in inositol-pentakisphosphate 2-kinases of both family 1 and 2.</text>
</comment>
<dbReference type="PANTHER" id="PTHR14456:SF2">
    <property type="entry name" value="INOSITOL-PENTAKISPHOSPHATE 2-KINASE"/>
    <property type="match status" value="1"/>
</dbReference>
<gene>
    <name evidence="11" type="ORF">XA68_13718</name>
</gene>
<evidence type="ECO:0000256" key="5">
    <source>
        <dbReference type="ARBA" id="ARBA00022679"/>
    </source>
</evidence>
<dbReference type="InterPro" id="IPR009286">
    <property type="entry name" value="Ins_P5_2-kin"/>
</dbReference>
<name>A0A2A9PBL7_OPHUN</name>
<organism evidence="11 12">
    <name type="scientific">Ophiocordyceps unilateralis</name>
    <name type="common">Zombie-ant fungus</name>
    <name type="synonym">Torrubia unilateralis</name>
    <dbReference type="NCBI Taxonomy" id="268505"/>
    <lineage>
        <taxon>Eukaryota</taxon>
        <taxon>Fungi</taxon>
        <taxon>Dikarya</taxon>
        <taxon>Ascomycota</taxon>
        <taxon>Pezizomycotina</taxon>
        <taxon>Sordariomycetes</taxon>
        <taxon>Hypocreomycetidae</taxon>
        <taxon>Hypocreales</taxon>
        <taxon>Ophiocordycipitaceae</taxon>
        <taxon>Ophiocordyceps</taxon>
    </lineage>
</organism>
<keyword evidence="8 9" id="KW-0067">ATP-binding</keyword>
<accession>A0A2A9PBL7</accession>
<evidence type="ECO:0000256" key="2">
    <source>
        <dbReference type="ARBA" id="ARBA00008305"/>
    </source>
</evidence>
<protein>
    <recommendedName>
        <fullName evidence="4 9">Inositol-pentakisphosphate 2-kinase</fullName>
        <ecNumber evidence="3 9">2.7.1.158</ecNumber>
    </recommendedName>
</protein>
<comment type="similarity">
    <text evidence="2">Belongs to the IPK1 type 1 family.</text>
</comment>
<evidence type="ECO:0000256" key="9">
    <source>
        <dbReference type="RuleBase" id="RU364126"/>
    </source>
</evidence>
<evidence type="ECO:0000313" key="12">
    <source>
        <dbReference type="Proteomes" id="UP000037136"/>
    </source>
</evidence>
<dbReference type="GO" id="GO:0005634">
    <property type="term" value="C:nucleus"/>
    <property type="evidence" value="ECO:0007669"/>
    <property type="project" value="TreeGrafter"/>
</dbReference>
<feature type="region of interest" description="Disordered" evidence="10">
    <location>
        <begin position="1"/>
        <end position="40"/>
    </location>
</feature>
<dbReference type="STRING" id="268505.A0A2A9PBL7"/>
<reference evidence="11 12" key="2">
    <citation type="journal article" date="2017" name="Sci. Rep.">
        <title>Ant-infecting Ophiocordyceps genomes reveal a high diversity of potential behavioral manipulation genes and a possible major role for enterotoxins.</title>
        <authorList>
            <person name="de Bekker C."/>
            <person name="Ohm R.A."/>
            <person name="Evans H.C."/>
            <person name="Brachmann A."/>
            <person name="Hughes D.P."/>
        </authorList>
    </citation>
    <scope>NUCLEOTIDE SEQUENCE [LARGE SCALE GENOMIC DNA]</scope>
    <source>
        <strain evidence="11 12">SC16a</strain>
    </source>
</reference>
<comment type="catalytic activity">
    <reaction evidence="9">
        <text>1D-myo-inositol 1,3,4,5,6-pentakisphosphate + ATP = 1D-myo-inositol hexakisphosphate + ADP + H(+)</text>
        <dbReference type="Rhea" id="RHEA:20313"/>
        <dbReference type="ChEBI" id="CHEBI:15378"/>
        <dbReference type="ChEBI" id="CHEBI:30616"/>
        <dbReference type="ChEBI" id="CHEBI:57733"/>
        <dbReference type="ChEBI" id="CHEBI:58130"/>
        <dbReference type="ChEBI" id="CHEBI:456216"/>
        <dbReference type="EC" id="2.7.1.158"/>
    </reaction>
</comment>
<dbReference type="AlphaFoldDB" id="A0A2A9PBL7"/>
<dbReference type="GO" id="GO:0035299">
    <property type="term" value="F:inositol-1,3,4,5,6-pentakisphosphate 2-kinase activity"/>
    <property type="evidence" value="ECO:0007669"/>
    <property type="project" value="UniProtKB-EC"/>
</dbReference>
<dbReference type="OrthoDB" id="272370at2759"/>
<evidence type="ECO:0000313" key="11">
    <source>
        <dbReference type="EMBL" id="PFH58401.1"/>
    </source>
</evidence>
<reference evidence="11 12" key="1">
    <citation type="journal article" date="2015" name="BMC Genomics">
        <title>Gene expression during zombie ant biting behavior reflects the complexity underlying fungal parasitic behavioral manipulation.</title>
        <authorList>
            <person name="de Bekker C."/>
            <person name="Ohm R.A."/>
            <person name="Loreto R.G."/>
            <person name="Sebastian A."/>
            <person name="Albert I."/>
            <person name="Merrow M."/>
            <person name="Brachmann A."/>
            <person name="Hughes D.P."/>
        </authorList>
    </citation>
    <scope>NUCLEOTIDE SEQUENCE [LARGE SCALE GENOMIC DNA]</scope>
    <source>
        <strain evidence="11 12">SC16a</strain>
    </source>
</reference>
<dbReference type="Proteomes" id="UP000037136">
    <property type="component" value="Unassembled WGS sequence"/>
</dbReference>